<dbReference type="PROSITE" id="PS50005">
    <property type="entry name" value="TPR"/>
    <property type="match status" value="1"/>
</dbReference>
<dbReference type="GO" id="GO:0031514">
    <property type="term" value="C:motile cilium"/>
    <property type="evidence" value="ECO:0007669"/>
    <property type="project" value="TreeGrafter"/>
</dbReference>
<gene>
    <name evidence="5" type="ORF">TM35_000121740</name>
</gene>
<feature type="compositionally biased region" description="Low complexity" evidence="4">
    <location>
        <begin position="103"/>
        <end position="115"/>
    </location>
</feature>
<dbReference type="SUPFAM" id="SSF48452">
    <property type="entry name" value="TPR-like"/>
    <property type="match status" value="2"/>
</dbReference>
<evidence type="ECO:0000256" key="4">
    <source>
        <dbReference type="SAM" id="MobiDB-lite"/>
    </source>
</evidence>
<comment type="caution">
    <text evidence="5">The sequence shown here is derived from an EMBL/GenBank/DDBJ whole genome shotgun (WGS) entry which is preliminary data.</text>
</comment>
<dbReference type="Pfam" id="PF13432">
    <property type="entry name" value="TPR_16"/>
    <property type="match status" value="1"/>
</dbReference>
<dbReference type="GO" id="GO:0003341">
    <property type="term" value="P:cilium movement"/>
    <property type="evidence" value="ECO:0007669"/>
    <property type="project" value="TreeGrafter"/>
</dbReference>
<dbReference type="STRING" id="67003.A0A1X0NYW2"/>
<dbReference type="OrthoDB" id="10262375at2759"/>
<dbReference type="InterPro" id="IPR052628">
    <property type="entry name" value="CFAP70"/>
</dbReference>
<reference evidence="5 6" key="1">
    <citation type="submission" date="2017-03" db="EMBL/GenBank/DDBJ databases">
        <title>An alternative strategy for trypanosome survival in the mammalian bloodstream revealed through genome and transcriptome analysis of the ubiquitous bovine parasite Trypanosoma (Megatrypanum) theileri.</title>
        <authorList>
            <person name="Kelly S."/>
            <person name="Ivens A."/>
            <person name="Mott A."/>
            <person name="O'Neill E."/>
            <person name="Emms D."/>
            <person name="Macleod O."/>
            <person name="Voorheis P."/>
            <person name="Matthews J."/>
            <person name="Matthews K."/>
            <person name="Carrington M."/>
        </authorList>
    </citation>
    <scope>NUCLEOTIDE SEQUENCE [LARGE SCALE GENOMIC DNA]</scope>
    <source>
        <strain evidence="5">Edinburgh</strain>
    </source>
</reference>
<proteinExistence type="predicted"/>
<dbReference type="AlphaFoldDB" id="A0A1X0NYW2"/>
<dbReference type="Proteomes" id="UP000192257">
    <property type="component" value="Unassembled WGS sequence"/>
</dbReference>
<evidence type="ECO:0000313" key="5">
    <source>
        <dbReference type="EMBL" id="ORC89399.1"/>
    </source>
</evidence>
<evidence type="ECO:0000256" key="3">
    <source>
        <dbReference type="PROSITE-ProRule" id="PRU00339"/>
    </source>
</evidence>
<dbReference type="GO" id="GO:0060271">
    <property type="term" value="P:cilium assembly"/>
    <property type="evidence" value="ECO:0007669"/>
    <property type="project" value="TreeGrafter"/>
</dbReference>
<dbReference type="PANTHER" id="PTHR44314">
    <property type="entry name" value="CILIA- AND FLAGELLA-ASSOCIATED PROTEIN 70"/>
    <property type="match status" value="1"/>
</dbReference>
<dbReference type="InterPro" id="IPR019734">
    <property type="entry name" value="TPR_rpt"/>
</dbReference>
<dbReference type="GeneID" id="39984929"/>
<organism evidence="5 6">
    <name type="scientific">Trypanosoma theileri</name>
    <dbReference type="NCBI Taxonomy" id="67003"/>
    <lineage>
        <taxon>Eukaryota</taxon>
        <taxon>Discoba</taxon>
        <taxon>Euglenozoa</taxon>
        <taxon>Kinetoplastea</taxon>
        <taxon>Metakinetoplastina</taxon>
        <taxon>Trypanosomatida</taxon>
        <taxon>Trypanosomatidae</taxon>
        <taxon>Trypanosoma</taxon>
    </lineage>
</organism>
<dbReference type="VEuPathDB" id="TriTrypDB:TM35_000121740"/>
<dbReference type="SMART" id="SM00028">
    <property type="entry name" value="TPR"/>
    <property type="match status" value="4"/>
</dbReference>
<dbReference type="PANTHER" id="PTHR44314:SF1">
    <property type="entry name" value="CILIA- AND FLAGELLA-ASSOCIATED PROTEIN 70"/>
    <property type="match status" value="1"/>
</dbReference>
<dbReference type="Gene3D" id="1.25.40.10">
    <property type="entry name" value="Tetratricopeptide repeat domain"/>
    <property type="match status" value="2"/>
</dbReference>
<keyword evidence="6" id="KW-1185">Reference proteome</keyword>
<dbReference type="InterPro" id="IPR011990">
    <property type="entry name" value="TPR-like_helical_dom_sf"/>
</dbReference>
<evidence type="ECO:0000256" key="2">
    <source>
        <dbReference type="ARBA" id="ARBA00022803"/>
    </source>
</evidence>
<feature type="region of interest" description="Disordered" evidence="4">
    <location>
        <begin position="141"/>
        <end position="163"/>
    </location>
</feature>
<accession>A0A1X0NYW2</accession>
<keyword evidence="2 3" id="KW-0802">TPR repeat</keyword>
<name>A0A1X0NYW2_9TRYP</name>
<evidence type="ECO:0000256" key="1">
    <source>
        <dbReference type="ARBA" id="ARBA00022737"/>
    </source>
</evidence>
<dbReference type="RefSeq" id="XP_028883465.1">
    <property type="nucleotide sequence ID" value="XM_029025149.1"/>
</dbReference>
<evidence type="ECO:0000313" key="6">
    <source>
        <dbReference type="Proteomes" id="UP000192257"/>
    </source>
</evidence>
<sequence length="914" mass="101806">MSQPDAPPEAVNYMDVKLHDVHNIPANWWAEGKPPGFPEHPFRYEVSFTIDGEKKYAFTHGRLLLPLSQYESYIEGATPPPLPSMVNDMLQHIREVPETPVLTSGTSTRAGGTSTKRTDDNETAKDPKILWVITPAADAAASAAEEQGGRRRKKGLAASTTEEVVTAPSIPNEDDLPPCVIRVPLYEDDVTALDTMLLSGRPLQLHFTRVLKGDAPHDWEDPQEWYFRADIPVDLSPLAEPGSLQLMEDVPLLPVKDPMHMEEKVKKRVSKRPKSGSPGLLFEEVDVEAQHPYVVHNTSATVSVRLEKTLTRLAMDRIRPALTPANLIPTRALPKKEFQDTTRQFTDVIEAIAKKLMYDYRDAKKNNNEASKESIFATFQTTGQLAAYKEQLTPLVVKVVREKFLREPDASQEAIGQLTNELYVYLLNCVHAKLRDLTEGSDYGTKSNSSGVPVMTEQQDSSSGITGAMWLERAEEAETLREYGLAAQCHQARIATCHSPEEFPDLWNDAAAFFARVGDATRAEQCYREAIAYNPLHVPSLLGYGDLLLEYSRFDEAAVFLHAAVDIQPSALSWGHLSLLCDLHVLALEQGPQYESKRARWEREGMLAMKEAMGATEEVDFNDVNLSVAEYLLQLHHTDLANVCLSRCRPGGRTEVLYARLFALCERYETALGSLKDGENLEPFADEINILTGDCNAALGRREDAISAYMRVLCREGETPKRCFGPSYIHLGNLLIGAGRYNDALGVFTLGIQAWPCSVMWLGAGIAYYRMRKIDAAEECLSESNTLNNSNPRTWAYLALVCLRKERAELEVVLQQAITQGLSDAALLTELGRDLVRASRLKLGELCLRKAFALEREAGRATSEVSCTSMYYLAGALEGNQQREAKELYTAVVKQSKNEVLRAKAEEELHNLSM</sequence>
<feature type="repeat" description="TPR" evidence="3">
    <location>
        <begin position="504"/>
        <end position="537"/>
    </location>
</feature>
<feature type="region of interest" description="Disordered" evidence="4">
    <location>
        <begin position="97"/>
        <end position="123"/>
    </location>
</feature>
<protein>
    <submittedName>
        <fullName evidence="5">Putative tetratricopeptide repeat protein 18-like</fullName>
    </submittedName>
</protein>
<dbReference type="EMBL" id="NBCO01000012">
    <property type="protein sequence ID" value="ORC89399.1"/>
    <property type="molecule type" value="Genomic_DNA"/>
</dbReference>
<keyword evidence="1" id="KW-0677">Repeat</keyword>
<dbReference type="GO" id="GO:0070062">
    <property type="term" value="C:extracellular exosome"/>
    <property type="evidence" value="ECO:0007669"/>
    <property type="project" value="TreeGrafter"/>
</dbReference>